<reference evidence="2 3" key="1">
    <citation type="journal article" date="2011" name="Nat. Biotechnol.">
        <title>Comparative genomic analysis of the thermophilic biomass-degrading fungi Myceliophthora thermophila and Thielavia terrestris.</title>
        <authorList>
            <person name="Berka R.M."/>
            <person name="Grigoriev I.V."/>
            <person name="Otillar R."/>
            <person name="Salamov A."/>
            <person name="Grimwood J."/>
            <person name="Reid I."/>
            <person name="Ishmael N."/>
            <person name="John T."/>
            <person name="Darmond C."/>
            <person name="Moisan M.-C."/>
            <person name="Henrissat B."/>
            <person name="Coutinho P.M."/>
            <person name="Lombard V."/>
            <person name="Natvig D.O."/>
            <person name="Lindquist E."/>
            <person name="Schmutz J."/>
            <person name="Lucas S."/>
            <person name="Harris P."/>
            <person name="Powlowski J."/>
            <person name="Bellemare A."/>
            <person name="Taylor D."/>
            <person name="Butler G."/>
            <person name="de Vries R.P."/>
            <person name="Allijn I.E."/>
            <person name="van den Brink J."/>
            <person name="Ushinsky S."/>
            <person name="Storms R."/>
            <person name="Powell A.J."/>
            <person name="Paulsen I.T."/>
            <person name="Elbourne L.D.H."/>
            <person name="Baker S.E."/>
            <person name="Magnuson J."/>
            <person name="LaBoissiere S."/>
            <person name="Clutterbuck A.J."/>
            <person name="Martinez D."/>
            <person name="Wogulis M."/>
            <person name="de Leon A.L."/>
            <person name="Rey M.W."/>
            <person name="Tsang A."/>
        </authorList>
    </citation>
    <scope>NUCLEOTIDE SEQUENCE [LARGE SCALE GENOMIC DNA]</scope>
    <source>
        <strain evidence="3">ATCC 42464 / BCRC 31852 / DSM 1799</strain>
    </source>
</reference>
<name>G2QHN6_THET4</name>
<dbReference type="AlphaFoldDB" id="G2QHN6"/>
<dbReference type="VEuPathDB" id="FungiDB:MYCTH_2306619"/>
<organism evidence="2 3">
    <name type="scientific">Thermothelomyces thermophilus (strain ATCC 42464 / BCRC 31852 / DSM 1799)</name>
    <name type="common">Sporotrichum thermophile</name>
    <dbReference type="NCBI Taxonomy" id="573729"/>
    <lineage>
        <taxon>Eukaryota</taxon>
        <taxon>Fungi</taxon>
        <taxon>Dikarya</taxon>
        <taxon>Ascomycota</taxon>
        <taxon>Pezizomycotina</taxon>
        <taxon>Sordariomycetes</taxon>
        <taxon>Sordariomycetidae</taxon>
        <taxon>Sordariales</taxon>
        <taxon>Chaetomiaceae</taxon>
        <taxon>Thermothelomyces</taxon>
    </lineage>
</organism>
<evidence type="ECO:0000313" key="2">
    <source>
        <dbReference type="EMBL" id="AEO58896.1"/>
    </source>
</evidence>
<protein>
    <submittedName>
        <fullName evidence="2">Uncharacterized protein</fullName>
    </submittedName>
</protein>
<gene>
    <name evidence="2" type="ORF">MYCTH_2306619</name>
</gene>
<keyword evidence="1" id="KW-1133">Transmembrane helix</keyword>
<dbReference type="HOGENOM" id="CLU_2814213_0_0_1"/>
<keyword evidence="3" id="KW-1185">Reference proteome</keyword>
<accession>G2QHN6</accession>
<sequence length="67" mass="7389">MTHPETAKAGHVHAVLAKGRVSTVTGPKGRQALTGRYFTFADQLLPLFLLLLLLPLLLLLRNTLEVR</sequence>
<evidence type="ECO:0000313" key="3">
    <source>
        <dbReference type="Proteomes" id="UP000007322"/>
    </source>
</evidence>
<dbReference type="GeneID" id="11513772"/>
<proteinExistence type="predicted"/>
<feature type="transmembrane region" description="Helical" evidence="1">
    <location>
        <begin position="43"/>
        <end position="60"/>
    </location>
</feature>
<dbReference type="Proteomes" id="UP000007322">
    <property type="component" value="Chromosome 4"/>
</dbReference>
<dbReference type="InParanoid" id="G2QHN6"/>
<dbReference type="EMBL" id="CP003005">
    <property type="protein sequence ID" value="AEO58896.1"/>
    <property type="molecule type" value="Genomic_DNA"/>
</dbReference>
<dbReference type="RefSeq" id="XP_003664141.1">
    <property type="nucleotide sequence ID" value="XM_003664093.1"/>
</dbReference>
<dbReference type="KEGG" id="mtm:MYCTH_2306619"/>
<keyword evidence="1" id="KW-0812">Transmembrane</keyword>
<keyword evidence="1" id="KW-0472">Membrane</keyword>
<evidence type="ECO:0000256" key="1">
    <source>
        <dbReference type="SAM" id="Phobius"/>
    </source>
</evidence>